<dbReference type="Gene3D" id="3.20.20.10">
    <property type="entry name" value="Alanine racemase"/>
    <property type="match status" value="1"/>
</dbReference>
<dbReference type="PIRSF" id="PIRSF004848">
    <property type="entry name" value="YBL036c_PLPDEIII"/>
    <property type="match status" value="1"/>
</dbReference>
<reference evidence="5 6" key="1">
    <citation type="submission" date="2022-10" db="EMBL/GenBank/DDBJ databases">
        <title>Chitinophaga nivalis PC15 sp. nov., isolated from Pyeongchang county, South Korea.</title>
        <authorList>
            <person name="Trinh H.N."/>
        </authorList>
    </citation>
    <scope>NUCLEOTIDE SEQUENCE [LARGE SCALE GENOMIC DNA]</scope>
    <source>
        <strain evidence="5 6">PC14</strain>
    </source>
</reference>
<comment type="function">
    <text evidence="2">Pyridoxal 5'-phosphate (PLP)-binding protein, which is involved in PLP homeostasis.</text>
</comment>
<dbReference type="InterPro" id="IPR029066">
    <property type="entry name" value="PLP-binding_barrel"/>
</dbReference>
<dbReference type="SUPFAM" id="SSF51419">
    <property type="entry name" value="PLP-binding barrel"/>
    <property type="match status" value="1"/>
</dbReference>
<comment type="caution">
    <text evidence="5">The sequence shown here is derived from an EMBL/GenBank/DDBJ whole genome shotgun (WGS) entry which is preliminary data.</text>
</comment>
<keyword evidence="6" id="KW-1185">Reference proteome</keyword>
<comment type="similarity">
    <text evidence="2 3">Belongs to the pyridoxal phosphate-binding protein YggS/PROSC family.</text>
</comment>
<feature type="modified residue" description="N6-(pyridoxal phosphate)lysine" evidence="2">
    <location>
        <position position="43"/>
    </location>
</feature>
<accession>A0ABT3IM84</accession>
<name>A0ABT3IM84_9BACT</name>
<evidence type="ECO:0000313" key="6">
    <source>
        <dbReference type="Proteomes" id="UP001207742"/>
    </source>
</evidence>
<dbReference type="InterPro" id="IPR001608">
    <property type="entry name" value="Ala_racemase_N"/>
</dbReference>
<dbReference type="HAMAP" id="MF_02087">
    <property type="entry name" value="PLP_homeostasis"/>
    <property type="match status" value="1"/>
</dbReference>
<feature type="domain" description="Alanine racemase N-terminal" evidence="4">
    <location>
        <begin position="50"/>
        <end position="236"/>
    </location>
</feature>
<sequence length="250" mass="27513">MTTLPAITSGIEQQLAGIQARIRAACIRAGRAPETVQLLLATKTVPPENIRIAVMAGVPLLGENKVQELKQKATALQDLPIAKHFIGHLQSNKVKEVLKYVTCIQSIDSLSIALALDKQLQATDRTLDIMVQVNTSFESSKFGVPPDQAPDFIRALKDFPQLRITGLMTIGLLDAAPEKARPSFRLLRDLRDQVIREQLLPTDTLHLSMGMSNDLEIAIEEGATIVRVGTAIFGKRQYPDSYYWNESQGG</sequence>
<evidence type="ECO:0000256" key="2">
    <source>
        <dbReference type="HAMAP-Rule" id="MF_02087"/>
    </source>
</evidence>
<keyword evidence="1 2" id="KW-0663">Pyridoxal phosphate</keyword>
<proteinExistence type="inferred from homology"/>
<dbReference type="EMBL" id="JAPDNS010000001">
    <property type="protein sequence ID" value="MCW3485075.1"/>
    <property type="molecule type" value="Genomic_DNA"/>
</dbReference>
<evidence type="ECO:0000256" key="1">
    <source>
        <dbReference type="ARBA" id="ARBA00022898"/>
    </source>
</evidence>
<organism evidence="5 6">
    <name type="scientific">Chitinophaga nivalis</name>
    <dbReference type="NCBI Taxonomy" id="2991709"/>
    <lineage>
        <taxon>Bacteria</taxon>
        <taxon>Pseudomonadati</taxon>
        <taxon>Bacteroidota</taxon>
        <taxon>Chitinophagia</taxon>
        <taxon>Chitinophagales</taxon>
        <taxon>Chitinophagaceae</taxon>
        <taxon>Chitinophaga</taxon>
    </lineage>
</organism>
<dbReference type="PANTHER" id="PTHR10146:SF14">
    <property type="entry name" value="PYRIDOXAL PHOSPHATE HOMEOSTASIS PROTEIN"/>
    <property type="match status" value="1"/>
</dbReference>
<dbReference type="Proteomes" id="UP001207742">
    <property type="component" value="Unassembled WGS sequence"/>
</dbReference>
<gene>
    <name evidence="5" type="ORF">OL497_14295</name>
</gene>
<dbReference type="NCBIfam" id="TIGR00044">
    <property type="entry name" value="YggS family pyridoxal phosphate-dependent enzyme"/>
    <property type="match status" value="1"/>
</dbReference>
<protein>
    <recommendedName>
        <fullName evidence="2">Pyridoxal phosphate homeostasis protein</fullName>
        <shortName evidence="2">PLP homeostasis protein</shortName>
    </recommendedName>
</protein>
<evidence type="ECO:0000313" key="5">
    <source>
        <dbReference type="EMBL" id="MCW3485075.1"/>
    </source>
</evidence>
<dbReference type="RefSeq" id="WP_264731101.1">
    <property type="nucleotide sequence ID" value="NZ_JAPDNR010000001.1"/>
</dbReference>
<dbReference type="InterPro" id="IPR011078">
    <property type="entry name" value="PyrdxlP_homeostasis"/>
</dbReference>
<dbReference type="PANTHER" id="PTHR10146">
    <property type="entry name" value="PROLINE SYNTHETASE CO-TRANSCRIBED BACTERIAL HOMOLOG PROTEIN"/>
    <property type="match status" value="1"/>
</dbReference>
<dbReference type="Pfam" id="PF01168">
    <property type="entry name" value="Ala_racemase_N"/>
    <property type="match status" value="1"/>
</dbReference>
<evidence type="ECO:0000259" key="4">
    <source>
        <dbReference type="Pfam" id="PF01168"/>
    </source>
</evidence>
<evidence type="ECO:0000256" key="3">
    <source>
        <dbReference type="RuleBase" id="RU004514"/>
    </source>
</evidence>
<dbReference type="CDD" id="cd00635">
    <property type="entry name" value="PLPDE_III_YBL036c_like"/>
    <property type="match status" value="1"/>
</dbReference>